<dbReference type="EMBL" id="AP022570">
    <property type="protein sequence ID" value="BBX50222.1"/>
    <property type="molecule type" value="Genomic_DNA"/>
</dbReference>
<evidence type="ECO:0000256" key="4">
    <source>
        <dbReference type="ARBA" id="ARBA00023125"/>
    </source>
</evidence>
<evidence type="ECO:0000259" key="7">
    <source>
        <dbReference type="Pfam" id="PF08281"/>
    </source>
</evidence>
<dbReference type="Pfam" id="PF20239">
    <property type="entry name" value="DUF6596"/>
    <property type="match status" value="1"/>
</dbReference>
<evidence type="ECO:0000256" key="3">
    <source>
        <dbReference type="ARBA" id="ARBA00023082"/>
    </source>
</evidence>
<dbReference type="InterPro" id="IPR036388">
    <property type="entry name" value="WH-like_DNA-bd_sf"/>
</dbReference>
<dbReference type="InterPro" id="IPR013249">
    <property type="entry name" value="RNA_pol_sigma70_r4_t2"/>
</dbReference>
<dbReference type="InterPro" id="IPR013324">
    <property type="entry name" value="RNA_pol_sigma_r3/r4-like"/>
</dbReference>
<dbReference type="GO" id="GO:0006352">
    <property type="term" value="P:DNA-templated transcription initiation"/>
    <property type="evidence" value="ECO:0007669"/>
    <property type="project" value="InterPro"/>
</dbReference>
<dbReference type="PANTHER" id="PTHR47756:SF2">
    <property type="entry name" value="BLL6612 PROTEIN"/>
    <property type="match status" value="1"/>
</dbReference>
<dbReference type="InterPro" id="IPR014284">
    <property type="entry name" value="RNA_pol_sigma-70_dom"/>
</dbReference>
<keyword evidence="4" id="KW-0238">DNA-binding</keyword>
<dbReference type="InterPro" id="IPR007627">
    <property type="entry name" value="RNA_pol_sigma70_r2"/>
</dbReference>
<dbReference type="AlphaFoldDB" id="A0A6N4V3N8"/>
<dbReference type="Gene3D" id="1.10.1740.10">
    <property type="match status" value="1"/>
</dbReference>
<evidence type="ECO:0000259" key="8">
    <source>
        <dbReference type="Pfam" id="PF20239"/>
    </source>
</evidence>
<sequence>MAVSPTDVRETVAAVWRMEAAKIVATLTRAVGDVGRAEDLSQEALVDALDQWPRTGVPRNPGAWLTTVAKRKAVDQWRRQDNLDAKYALLARELADHVDEAWDPDRIDDDVLRLMFMAAHPVLTPESRVALTLRVVGGLSTDEIAKAFLVPKSTVAQRIVRAKKTLSGAAFEVPDRSDRQRRMSTVLSVIYLIFNEGYAASSGRHWFREDLCAEALRLGRVLAALAPDEAEVHGLVALMEFQSSRLRARVDAEGAPIVLENQDRTRWDRAQIQRGVTALGAAAQALHRRGSGWGPYALQAALAECHAVAPSTAATDWHRIVMLYDALLGLTTSPVVALNRAVAVAMADPDNGPRAALDIVDHLDGLDGSPALPGVRAELLQRLGRHAEAADEFDRAAALADNDRERDVLAAKAARARIS</sequence>
<dbReference type="GO" id="GO:0016987">
    <property type="term" value="F:sigma factor activity"/>
    <property type="evidence" value="ECO:0007669"/>
    <property type="project" value="UniProtKB-KW"/>
</dbReference>
<dbReference type="SUPFAM" id="SSF88946">
    <property type="entry name" value="Sigma2 domain of RNA polymerase sigma factors"/>
    <property type="match status" value="1"/>
</dbReference>
<dbReference type="KEGG" id="mpof:MPOR_12480"/>
<feature type="domain" description="DUF6596" evidence="8">
    <location>
        <begin position="182"/>
        <end position="282"/>
    </location>
</feature>
<dbReference type="PANTHER" id="PTHR47756">
    <property type="entry name" value="BLL6612 PROTEIN-RELATED"/>
    <property type="match status" value="1"/>
</dbReference>
<keyword evidence="10" id="KW-1185">Reference proteome</keyword>
<evidence type="ECO:0000259" key="6">
    <source>
        <dbReference type="Pfam" id="PF04542"/>
    </source>
</evidence>
<dbReference type="Proteomes" id="UP000466785">
    <property type="component" value="Chromosome"/>
</dbReference>
<dbReference type="Pfam" id="PF04542">
    <property type="entry name" value="Sigma70_r2"/>
    <property type="match status" value="1"/>
</dbReference>
<feature type="domain" description="RNA polymerase sigma factor 70 region 4 type 2" evidence="7">
    <location>
        <begin position="114"/>
        <end position="166"/>
    </location>
</feature>
<dbReference type="SUPFAM" id="SSF88659">
    <property type="entry name" value="Sigma3 and sigma4 domains of RNA polymerase sigma factors"/>
    <property type="match status" value="1"/>
</dbReference>
<feature type="domain" description="RNA polymerase sigma-70 region 2" evidence="6">
    <location>
        <begin position="22"/>
        <end position="81"/>
    </location>
</feature>
<evidence type="ECO:0000256" key="1">
    <source>
        <dbReference type="ARBA" id="ARBA00010641"/>
    </source>
</evidence>
<dbReference type="GO" id="GO:0003677">
    <property type="term" value="F:DNA binding"/>
    <property type="evidence" value="ECO:0007669"/>
    <property type="project" value="UniProtKB-KW"/>
</dbReference>
<dbReference type="NCBIfam" id="TIGR02937">
    <property type="entry name" value="sigma70-ECF"/>
    <property type="match status" value="1"/>
</dbReference>
<keyword evidence="2" id="KW-0805">Transcription regulation</keyword>
<reference evidence="9 10" key="1">
    <citation type="journal article" date="2019" name="Emerg. Microbes Infect.">
        <title>Comprehensive subspecies identification of 175 nontuberculous mycobacteria species based on 7547 genomic profiles.</title>
        <authorList>
            <person name="Matsumoto Y."/>
            <person name="Kinjo T."/>
            <person name="Motooka D."/>
            <person name="Nabeya D."/>
            <person name="Jung N."/>
            <person name="Uechi K."/>
            <person name="Horii T."/>
            <person name="Iida T."/>
            <person name="Fujita J."/>
            <person name="Nakamura S."/>
        </authorList>
    </citation>
    <scope>NUCLEOTIDE SEQUENCE [LARGE SCALE GENOMIC DNA]</scope>
    <source>
        <strain evidence="9 10">JCM 12603</strain>
    </source>
</reference>
<proteinExistence type="inferred from homology"/>
<protein>
    <submittedName>
        <fullName evidence="9">RNA polymerase subunit sigma-24</fullName>
    </submittedName>
</protein>
<keyword evidence="5" id="KW-0804">Transcription</keyword>
<evidence type="ECO:0000256" key="5">
    <source>
        <dbReference type="ARBA" id="ARBA00023163"/>
    </source>
</evidence>
<comment type="similarity">
    <text evidence="1">Belongs to the sigma-70 factor family. ECF subfamily.</text>
</comment>
<evidence type="ECO:0000313" key="10">
    <source>
        <dbReference type="Proteomes" id="UP000466785"/>
    </source>
</evidence>
<dbReference type="InterPro" id="IPR046531">
    <property type="entry name" value="DUF6596"/>
</dbReference>
<gene>
    <name evidence="9" type="ORF">MPOR_12480</name>
</gene>
<accession>A0A6N4V3N8</accession>
<keyword evidence="3" id="KW-0731">Sigma factor</keyword>
<name>A0A6N4V3N8_9MYCO</name>
<evidence type="ECO:0000256" key="2">
    <source>
        <dbReference type="ARBA" id="ARBA00023015"/>
    </source>
</evidence>
<dbReference type="InterPro" id="IPR013325">
    <property type="entry name" value="RNA_pol_sigma_r2"/>
</dbReference>
<evidence type="ECO:0000313" key="9">
    <source>
        <dbReference type="EMBL" id="BBX50222.1"/>
    </source>
</evidence>
<organism evidence="9 10">
    <name type="scientific">Mycolicibacterium poriferae</name>
    <dbReference type="NCBI Taxonomy" id="39694"/>
    <lineage>
        <taxon>Bacteria</taxon>
        <taxon>Bacillati</taxon>
        <taxon>Actinomycetota</taxon>
        <taxon>Actinomycetes</taxon>
        <taxon>Mycobacteriales</taxon>
        <taxon>Mycobacteriaceae</taxon>
        <taxon>Mycolicibacterium</taxon>
    </lineage>
</organism>
<dbReference type="Pfam" id="PF08281">
    <property type="entry name" value="Sigma70_r4_2"/>
    <property type="match status" value="1"/>
</dbReference>
<dbReference type="Gene3D" id="1.10.10.10">
    <property type="entry name" value="Winged helix-like DNA-binding domain superfamily/Winged helix DNA-binding domain"/>
    <property type="match status" value="1"/>
</dbReference>